<dbReference type="Proteomes" id="UP000648239">
    <property type="component" value="Unassembled WGS sequence"/>
</dbReference>
<accession>A0A8J6Y6C0</accession>
<keyword evidence="2" id="KW-0121">Carboxypeptidase</keyword>
<feature type="signal peptide" evidence="1">
    <location>
        <begin position="1"/>
        <end position="28"/>
    </location>
</feature>
<sequence>MSTGRTRSRMISIILVCLLPLCMSPAFAASEGSALTGIVLDAGSRTPLSGVQVHMADPASGRFYASESTGPDGTFKVDGLPAATYEIGLEQDGGLYLVPNPVSLAPGQNHLVEVVLDVADEEDSDTKGATIWQNPLTAALLVTGSAILIGLLLEEAVKDKELVQSPLVP</sequence>
<protein>
    <submittedName>
        <fullName evidence="2">Carboxypeptidase regulatory-like domain-containing protein</fullName>
    </submittedName>
</protein>
<dbReference type="AlphaFoldDB" id="A0A8J6Y6C0"/>
<evidence type="ECO:0000256" key="1">
    <source>
        <dbReference type="SAM" id="SignalP"/>
    </source>
</evidence>
<feature type="chain" id="PRO_5035215360" evidence="1">
    <location>
        <begin position="29"/>
        <end position="169"/>
    </location>
</feature>
<dbReference type="SUPFAM" id="SSF49452">
    <property type="entry name" value="Starch-binding domain-like"/>
    <property type="match status" value="1"/>
</dbReference>
<dbReference type="Pfam" id="PF13620">
    <property type="entry name" value="CarboxypepD_reg"/>
    <property type="match status" value="1"/>
</dbReference>
<keyword evidence="1" id="KW-0732">Signal</keyword>
<dbReference type="InterPro" id="IPR013784">
    <property type="entry name" value="Carb-bd-like_fold"/>
</dbReference>
<reference evidence="2 3" key="1">
    <citation type="submission" date="2020-08" db="EMBL/GenBank/DDBJ databases">
        <title>Acidobacteriota in marine sediments use diverse sulfur dissimilation pathways.</title>
        <authorList>
            <person name="Wasmund K."/>
        </authorList>
    </citation>
    <scope>NUCLEOTIDE SEQUENCE [LARGE SCALE GENOMIC DNA]</scope>
    <source>
        <strain evidence="2">MAG AM4</strain>
    </source>
</reference>
<name>A0A8J6Y6C0_9BACT</name>
<evidence type="ECO:0000313" key="2">
    <source>
        <dbReference type="EMBL" id="MBD3869054.1"/>
    </source>
</evidence>
<comment type="caution">
    <text evidence="2">The sequence shown here is derived from an EMBL/GenBank/DDBJ whole genome shotgun (WGS) entry which is preliminary data.</text>
</comment>
<keyword evidence="2" id="KW-0378">Hydrolase</keyword>
<dbReference type="GO" id="GO:0030246">
    <property type="term" value="F:carbohydrate binding"/>
    <property type="evidence" value="ECO:0007669"/>
    <property type="project" value="InterPro"/>
</dbReference>
<dbReference type="Gene3D" id="2.60.40.1120">
    <property type="entry name" value="Carboxypeptidase-like, regulatory domain"/>
    <property type="match status" value="1"/>
</dbReference>
<dbReference type="EMBL" id="JACXWD010000057">
    <property type="protein sequence ID" value="MBD3869054.1"/>
    <property type="molecule type" value="Genomic_DNA"/>
</dbReference>
<proteinExistence type="predicted"/>
<keyword evidence="2" id="KW-0645">Protease</keyword>
<organism evidence="2 3">
    <name type="scientific">Candidatus Polarisedimenticola svalbardensis</name>
    <dbReference type="NCBI Taxonomy" id="2886004"/>
    <lineage>
        <taxon>Bacteria</taxon>
        <taxon>Pseudomonadati</taxon>
        <taxon>Acidobacteriota</taxon>
        <taxon>Candidatus Polarisedimenticolia</taxon>
        <taxon>Candidatus Polarisedimenticolales</taxon>
        <taxon>Candidatus Polarisedimenticolaceae</taxon>
        <taxon>Candidatus Polarisedimenticola</taxon>
    </lineage>
</organism>
<gene>
    <name evidence="2" type="ORF">IFK94_13100</name>
</gene>
<dbReference type="GO" id="GO:0004180">
    <property type="term" value="F:carboxypeptidase activity"/>
    <property type="evidence" value="ECO:0007669"/>
    <property type="project" value="UniProtKB-KW"/>
</dbReference>
<evidence type="ECO:0000313" key="3">
    <source>
        <dbReference type="Proteomes" id="UP000648239"/>
    </source>
</evidence>